<protein>
    <submittedName>
        <fullName evidence="2">Unannotated protein</fullName>
    </submittedName>
</protein>
<evidence type="ECO:0000313" key="2">
    <source>
        <dbReference type="EMBL" id="CAB4574507.1"/>
    </source>
</evidence>
<accession>A0A6J6EEJ4</accession>
<name>A0A6J6EEJ4_9ZZZZ</name>
<dbReference type="EMBL" id="CAEZSR010000113">
    <property type="protein sequence ID" value="CAB4574507.1"/>
    <property type="molecule type" value="Genomic_DNA"/>
</dbReference>
<sequence>MPLFTPASGLRNGGRPCDRATSSMRSVRRSLIAASSLVAIARKSHTNATGAPWKLPQLSTRPSGRIIGLSIAASNSRSAIVRAWATVSSAAPCTCGVQRSEYASCTRPSP</sequence>
<dbReference type="AlphaFoldDB" id="A0A6J6EEJ4"/>
<feature type="region of interest" description="Disordered" evidence="1">
    <location>
        <begin position="1"/>
        <end position="23"/>
    </location>
</feature>
<proteinExistence type="predicted"/>
<reference evidence="2" key="1">
    <citation type="submission" date="2020-05" db="EMBL/GenBank/DDBJ databases">
        <authorList>
            <person name="Chiriac C."/>
            <person name="Salcher M."/>
            <person name="Ghai R."/>
            <person name="Kavagutti S V."/>
        </authorList>
    </citation>
    <scope>NUCLEOTIDE SEQUENCE</scope>
</reference>
<evidence type="ECO:0000256" key="1">
    <source>
        <dbReference type="SAM" id="MobiDB-lite"/>
    </source>
</evidence>
<gene>
    <name evidence="2" type="ORF">UFOPK1493_02616</name>
</gene>
<organism evidence="2">
    <name type="scientific">freshwater metagenome</name>
    <dbReference type="NCBI Taxonomy" id="449393"/>
    <lineage>
        <taxon>unclassified sequences</taxon>
        <taxon>metagenomes</taxon>
        <taxon>ecological metagenomes</taxon>
    </lineage>
</organism>